<evidence type="ECO:0000256" key="2">
    <source>
        <dbReference type="ARBA" id="ARBA00008109"/>
    </source>
</evidence>
<dbReference type="InterPro" id="IPR023298">
    <property type="entry name" value="ATPase_P-typ_TM_dom_sf"/>
</dbReference>
<name>A0A9P6XED2_RHIOR</name>
<evidence type="ECO:0000256" key="1">
    <source>
        <dbReference type="ARBA" id="ARBA00004127"/>
    </source>
</evidence>
<feature type="domain" description="P-type ATPase A" evidence="16">
    <location>
        <begin position="270"/>
        <end position="336"/>
    </location>
</feature>
<dbReference type="GO" id="GO:0016887">
    <property type="term" value="F:ATP hydrolysis activity"/>
    <property type="evidence" value="ECO:0007669"/>
    <property type="project" value="InterPro"/>
</dbReference>
<evidence type="ECO:0000256" key="7">
    <source>
        <dbReference type="ARBA" id="ARBA00022741"/>
    </source>
</evidence>
<dbReference type="InterPro" id="IPR006539">
    <property type="entry name" value="P-type_ATPase_IV"/>
</dbReference>
<dbReference type="FunFam" id="3.40.50.1000:FF:000014">
    <property type="entry name" value="Phospholipid-transporting ATPase"/>
    <property type="match status" value="1"/>
</dbReference>
<evidence type="ECO:0000256" key="4">
    <source>
        <dbReference type="ARBA" id="ARBA00022553"/>
    </source>
</evidence>
<comment type="similarity">
    <text evidence="2 15">Belongs to the cation transport ATPase (P-type) (TC 3.A.3) family. Type IV subfamily.</text>
</comment>
<dbReference type="NCBIfam" id="TIGR01652">
    <property type="entry name" value="ATPase-Plipid"/>
    <property type="match status" value="1"/>
</dbReference>
<evidence type="ECO:0000256" key="9">
    <source>
        <dbReference type="ARBA" id="ARBA00022842"/>
    </source>
</evidence>
<dbReference type="PANTHER" id="PTHR24092">
    <property type="entry name" value="PROBABLE PHOSPHOLIPID-TRANSPORTING ATPASE"/>
    <property type="match status" value="1"/>
</dbReference>
<dbReference type="GO" id="GO:0045332">
    <property type="term" value="P:phospholipid translocation"/>
    <property type="evidence" value="ECO:0007669"/>
    <property type="project" value="TreeGrafter"/>
</dbReference>
<keyword evidence="3" id="KW-0813">Transport</keyword>
<accession>A0A9P6XED2</accession>
<evidence type="ECO:0000256" key="5">
    <source>
        <dbReference type="ARBA" id="ARBA00022692"/>
    </source>
</evidence>
<evidence type="ECO:0000256" key="13">
    <source>
        <dbReference type="ARBA" id="ARBA00034036"/>
    </source>
</evidence>
<dbReference type="Gene3D" id="3.40.50.1000">
    <property type="entry name" value="HAD superfamily/HAD-like"/>
    <property type="match status" value="1"/>
</dbReference>
<keyword evidence="5 15" id="KW-0812">Transmembrane</keyword>
<feature type="transmembrane region" description="Helical" evidence="15">
    <location>
        <begin position="1206"/>
        <end position="1226"/>
    </location>
</feature>
<keyword evidence="20" id="KW-1185">Reference proteome</keyword>
<evidence type="ECO:0000256" key="14">
    <source>
        <dbReference type="ARBA" id="ARBA00049128"/>
    </source>
</evidence>
<keyword evidence="4" id="KW-0597">Phosphoprotein</keyword>
<dbReference type="InterPro" id="IPR044492">
    <property type="entry name" value="P_typ_ATPase_HD_dom"/>
</dbReference>
<evidence type="ECO:0000259" key="17">
    <source>
        <dbReference type="Pfam" id="PF16209"/>
    </source>
</evidence>
<evidence type="ECO:0000259" key="18">
    <source>
        <dbReference type="Pfam" id="PF16212"/>
    </source>
</evidence>
<keyword evidence="7 15" id="KW-0547">Nucleotide-binding</keyword>
<dbReference type="InterPro" id="IPR023214">
    <property type="entry name" value="HAD_sf"/>
</dbReference>
<dbReference type="InterPro" id="IPR018303">
    <property type="entry name" value="ATPase_P-typ_P_site"/>
</dbReference>
<comment type="caution">
    <text evidence="19">The sequence shown here is derived from an EMBL/GenBank/DDBJ whole genome shotgun (WGS) entry which is preliminary data.</text>
</comment>
<dbReference type="InterPro" id="IPR001757">
    <property type="entry name" value="P_typ_ATPase"/>
</dbReference>
<organism evidence="19 20">
    <name type="scientific">Rhizopus oryzae</name>
    <name type="common">Mucormycosis agent</name>
    <name type="synonym">Rhizopus arrhizus var. delemar</name>
    <dbReference type="NCBI Taxonomy" id="64495"/>
    <lineage>
        <taxon>Eukaryota</taxon>
        <taxon>Fungi</taxon>
        <taxon>Fungi incertae sedis</taxon>
        <taxon>Mucoromycota</taxon>
        <taxon>Mucoromycotina</taxon>
        <taxon>Mucoromycetes</taxon>
        <taxon>Mucorales</taxon>
        <taxon>Mucorineae</taxon>
        <taxon>Rhizopodaceae</taxon>
        <taxon>Rhizopus</taxon>
    </lineage>
</organism>
<dbReference type="SUPFAM" id="SSF81665">
    <property type="entry name" value="Calcium ATPase, transmembrane domain M"/>
    <property type="match status" value="1"/>
</dbReference>
<evidence type="ECO:0000256" key="3">
    <source>
        <dbReference type="ARBA" id="ARBA00022448"/>
    </source>
</evidence>
<dbReference type="PRINTS" id="PR00119">
    <property type="entry name" value="CATATPASE"/>
</dbReference>
<dbReference type="PROSITE" id="PS00154">
    <property type="entry name" value="ATPASE_E1_E2"/>
    <property type="match status" value="1"/>
</dbReference>
<dbReference type="FunFam" id="3.40.50.1000:FF:000001">
    <property type="entry name" value="Phospholipid-transporting ATPase IC"/>
    <property type="match status" value="1"/>
</dbReference>
<dbReference type="GO" id="GO:0000287">
    <property type="term" value="F:magnesium ion binding"/>
    <property type="evidence" value="ECO:0007669"/>
    <property type="project" value="UniProtKB-UniRule"/>
</dbReference>
<gene>
    <name evidence="19" type="ORF">G6F64_003575</name>
</gene>
<dbReference type="InterPro" id="IPR032630">
    <property type="entry name" value="P_typ_ATPase_c"/>
</dbReference>
<dbReference type="PANTHER" id="PTHR24092:SF180">
    <property type="entry name" value="PHOSPHOLIPID-TRANSPORTING ATPASE DNF1-RELATED"/>
    <property type="match status" value="1"/>
</dbReference>
<feature type="domain" description="P-type ATPase N-terminal" evidence="17">
    <location>
        <begin position="38"/>
        <end position="102"/>
    </location>
</feature>
<dbReference type="Gene3D" id="3.40.1110.10">
    <property type="entry name" value="Calcium-transporting ATPase, cytoplasmic domain N"/>
    <property type="match status" value="1"/>
</dbReference>
<dbReference type="Proteomes" id="UP000716291">
    <property type="component" value="Unassembled WGS sequence"/>
</dbReference>
<evidence type="ECO:0000256" key="6">
    <source>
        <dbReference type="ARBA" id="ARBA00022723"/>
    </source>
</evidence>
<comment type="catalytic activity">
    <reaction evidence="13 15">
        <text>ATP + H2O + phospholipidSide 1 = ADP + phosphate + phospholipidSide 2.</text>
        <dbReference type="EC" id="7.6.2.1"/>
    </reaction>
</comment>
<keyword evidence="10 15" id="KW-1278">Translocase</keyword>
<dbReference type="SUPFAM" id="SSF56784">
    <property type="entry name" value="HAD-like"/>
    <property type="match status" value="1"/>
</dbReference>
<dbReference type="GO" id="GO:0005524">
    <property type="term" value="F:ATP binding"/>
    <property type="evidence" value="ECO:0007669"/>
    <property type="project" value="UniProtKB-UniRule"/>
</dbReference>
<reference evidence="19" key="1">
    <citation type="journal article" date="2020" name="Microb. Genom.">
        <title>Genetic diversity of clinical and environmental Mucorales isolates obtained from an investigation of mucormycosis cases among solid organ transplant recipients.</title>
        <authorList>
            <person name="Nguyen M.H."/>
            <person name="Kaul D."/>
            <person name="Muto C."/>
            <person name="Cheng S.J."/>
            <person name="Richter R.A."/>
            <person name="Bruno V.M."/>
            <person name="Liu G."/>
            <person name="Beyhan S."/>
            <person name="Sundermann A.J."/>
            <person name="Mounaud S."/>
            <person name="Pasculle A.W."/>
            <person name="Nierman W.C."/>
            <person name="Driscoll E."/>
            <person name="Cumbie R."/>
            <person name="Clancy C.J."/>
            <person name="Dupont C.L."/>
        </authorList>
    </citation>
    <scope>NUCLEOTIDE SEQUENCE</scope>
    <source>
        <strain evidence="19">GL11</strain>
    </source>
</reference>
<evidence type="ECO:0000313" key="19">
    <source>
        <dbReference type="EMBL" id="KAG1311744.1"/>
    </source>
</evidence>
<feature type="transmembrane region" description="Helical" evidence="15">
    <location>
        <begin position="1135"/>
        <end position="1158"/>
    </location>
</feature>
<keyword evidence="12 15" id="KW-0472">Membrane</keyword>
<dbReference type="NCBIfam" id="TIGR01494">
    <property type="entry name" value="ATPase_P-type"/>
    <property type="match status" value="1"/>
</dbReference>
<keyword evidence="11 15" id="KW-1133">Transmembrane helix</keyword>
<feature type="transmembrane region" description="Helical" evidence="15">
    <location>
        <begin position="79"/>
        <end position="96"/>
    </location>
</feature>
<keyword evidence="6" id="KW-0479">Metal-binding</keyword>
<feature type="transmembrane region" description="Helical" evidence="15">
    <location>
        <begin position="1056"/>
        <end position="1075"/>
    </location>
</feature>
<dbReference type="SUPFAM" id="SSF81653">
    <property type="entry name" value="Calcium ATPase, transduction domain A"/>
    <property type="match status" value="1"/>
</dbReference>
<dbReference type="GO" id="GO:0140326">
    <property type="term" value="F:ATPase-coupled intramembrane lipid transporter activity"/>
    <property type="evidence" value="ECO:0007669"/>
    <property type="project" value="UniProtKB-EC"/>
</dbReference>
<dbReference type="EC" id="7.6.2.1" evidence="15"/>
<dbReference type="InterPro" id="IPR032631">
    <property type="entry name" value="P-type_ATPase_N"/>
</dbReference>
<evidence type="ECO:0000256" key="10">
    <source>
        <dbReference type="ARBA" id="ARBA00022967"/>
    </source>
</evidence>
<evidence type="ECO:0000256" key="15">
    <source>
        <dbReference type="RuleBase" id="RU362033"/>
    </source>
</evidence>
<dbReference type="CDD" id="cd02073">
    <property type="entry name" value="P-type_ATPase_APLT_Dnf-like"/>
    <property type="match status" value="1"/>
</dbReference>
<proteinExistence type="inferred from homology"/>
<keyword evidence="9 15" id="KW-0460">Magnesium</keyword>
<dbReference type="SFLD" id="SFLDF00027">
    <property type="entry name" value="p-type_atpase"/>
    <property type="match status" value="1"/>
</dbReference>
<dbReference type="Pfam" id="PF13246">
    <property type="entry name" value="Cation_ATPase"/>
    <property type="match status" value="1"/>
</dbReference>
<dbReference type="SFLD" id="SFLDG00002">
    <property type="entry name" value="C1.7:_P-type_atpase_like"/>
    <property type="match status" value="1"/>
</dbReference>
<dbReference type="Pfam" id="PF16209">
    <property type="entry name" value="PhoLip_ATPase_N"/>
    <property type="match status" value="1"/>
</dbReference>
<dbReference type="Pfam" id="PF00122">
    <property type="entry name" value="E1-E2_ATPase"/>
    <property type="match status" value="1"/>
</dbReference>
<dbReference type="EMBL" id="JAANQT010000355">
    <property type="protein sequence ID" value="KAG1311744.1"/>
    <property type="molecule type" value="Genomic_DNA"/>
</dbReference>
<dbReference type="SFLD" id="SFLDS00003">
    <property type="entry name" value="Haloacid_Dehalogenase"/>
    <property type="match status" value="1"/>
</dbReference>
<protein>
    <recommendedName>
        <fullName evidence="15">Phospholipid-transporting ATPase</fullName>
        <ecNumber evidence="15">7.6.2.1</ecNumber>
    </recommendedName>
</protein>
<evidence type="ECO:0000313" key="20">
    <source>
        <dbReference type="Proteomes" id="UP000716291"/>
    </source>
</evidence>
<comment type="subcellular location">
    <subcellularLocation>
        <location evidence="1">Endomembrane system</location>
        <topology evidence="1">Multi-pass membrane protein</topology>
    </subcellularLocation>
    <subcellularLocation>
        <location evidence="15">Membrane</location>
        <topology evidence="15">Multi-pass membrane protein</topology>
    </subcellularLocation>
</comment>
<dbReference type="GO" id="GO:0012505">
    <property type="term" value="C:endomembrane system"/>
    <property type="evidence" value="ECO:0007669"/>
    <property type="project" value="UniProtKB-SubCell"/>
</dbReference>
<keyword evidence="8 15" id="KW-0067">ATP-binding</keyword>
<dbReference type="InterPro" id="IPR036412">
    <property type="entry name" value="HAD-like_sf"/>
</dbReference>
<dbReference type="Pfam" id="PF16212">
    <property type="entry name" value="PhoLip_ATPase_C"/>
    <property type="match status" value="1"/>
</dbReference>
<feature type="domain" description="P-type ATPase C-terminal" evidence="18">
    <location>
        <begin position="1024"/>
        <end position="1270"/>
    </location>
</feature>
<dbReference type="SUPFAM" id="SSF81660">
    <property type="entry name" value="Metal cation-transporting ATPase, ATP-binding domain N"/>
    <property type="match status" value="1"/>
</dbReference>
<feature type="transmembrane region" description="Helical" evidence="15">
    <location>
        <begin position="1178"/>
        <end position="1199"/>
    </location>
</feature>
<dbReference type="FunFam" id="3.40.1110.10:FF:000087">
    <property type="entry name" value="Phospholipid-transporting ATPase"/>
    <property type="match status" value="1"/>
</dbReference>
<evidence type="ECO:0000256" key="8">
    <source>
        <dbReference type="ARBA" id="ARBA00022840"/>
    </source>
</evidence>
<dbReference type="InterPro" id="IPR008250">
    <property type="entry name" value="ATPase_P-typ_transduc_dom_A_sf"/>
</dbReference>
<sequence>MFHKLFPKRKQEKNNEKIETLKRTESTSSYMQSRRKIYVNMKVPEEDIESHYVSNRVRTAKYTPISFIPKNLFEQFRNVANLYFLFLVILQCIPLFGVAEPAVSALPLIAILVITAIKDAIEDWKRNQSDNHVNNSKVLKLANWKNVNIPDIPKGTWYYFHVVLGFLSLLSGSENKYTHQYRQIKINKKAKKITKEHKTPVIQQSSKSLMKSVRQRSDTIKSELSNIFKPNNSSQTLIQQKKPYYRPGSIPHSVLYRIDSVDTRNNPSTSTDATVVNTQTKWKHVKWKELNVGDYVKLENDQDVPADIVILSTSETDNICYIETQNLDGETNLKQRQGLPGTATLHNEQDCEQARFYIESEPPHVNIYQYNAVLRWQVDVNDTETIRSGVSHEKADAVTHNNLLLRGCVLRNTKWVIGIVVYTGSETKIMLNSGRTPSKRSKIAKATNPHFNGRGSSRYFDFGIEGSNASYSGFLTFWVTLILYQNLVPISLYVSVEIVKSLAAYFIFADIEMYYEETDTPCIPKTWNISDDLGQIEYIFSDKTGTLTQNVMEYRKCTINGVPYGLGATEATMGALKREQSQHSQHQHNERGLNMEELTPNDLITDADKMEKLKKDMFSKQAQIFENKYVGPNPTFVDPKLFDDLAQDTTKQSMAITHFYQSLALCHTAIAERSDEANPNYIEYKAQSPDEAALVSTARDLGFAFLGRDSNKLSVSIKGEKKIFQLLNTLEFNSTRKRMSVIIKPDDTDRIVLLCKGADSVIYERLCSNFGDQTDLESEQLSLRDSTAKDLELFANEGLRTLCLSYRFISSEEYRLWNKKYQEAAASIYQREERIDAVSEEIERNMLLMGGTAIEDRLQVGVPETIAELAKSGIKLWVLTGDKTETAINIGYACNLLTTDMNLLILKADNRDETTSLLDKTLKEIAKEVENSEGSRYALVIDGLTLKYALEEKTRRTLLAIGMRCVSVICCRVSPKQKAEVVRLVKKELKVMTLAIGDGANDVSMIQEANVGIGISGVEGRQAVMASDYAIAQFRYLKKLLLVHGRWSYLRTTEMIMGFFFKNIVWTLTLFWYQIFCQFNGSMMFDYALVTLFNLVFTSLPIMCMGIWDQDLDAELSLKHPQLYRMGLRNDKFKVWRFWLTIFDSIFQSSVCFFFPYMLLIGGPIDPTGHDANGVYEIGTIVSGIAVCVANLFVVFSLYSYTWIQALIISLSILVYYAFVSIYAQFNTFIFAGHVRLFGTGFYWLTLILTITACYIPRMTAKHYIHQYYPYDNDIIREIELVKNKKSE</sequence>
<dbReference type="InterPro" id="IPR023299">
    <property type="entry name" value="ATPase_P-typ_cyto_dom_N"/>
</dbReference>
<feature type="transmembrane region" description="Helical" evidence="15">
    <location>
        <begin position="1238"/>
        <end position="1256"/>
    </location>
</feature>
<comment type="catalytic activity">
    <reaction evidence="14">
        <text>a 1,2-diacyl-sn-glycero-3-phosphoethanolamine(out) + ATP + H2O = a 1,2-diacyl-sn-glycero-3-phosphoethanolamine(in) + ADP + phosphate + H(+)</text>
        <dbReference type="Rhea" id="RHEA:66132"/>
        <dbReference type="ChEBI" id="CHEBI:15377"/>
        <dbReference type="ChEBI" id="CHEBI:15378"/>
        <dbReference type="ChEBI" id="CHEBI:30616"/>
        <dbReference type="ChEBI" id="CHEBI:43474"/>
        <dbReference type="ChEBI" id="CHEBI:64612"/>
        <dbReference type="ChEBI" id="CHEBI:456216"/>
    </reaction>
    <physiologicalReaction direction="left-to-right" evidence="14">
        <dbReference type="Rhea" id="RHEA:66133"/>
    </physiologicalReaction>
</comment>
<evidence type="ECO:0000256" key="12">
    <source>
        <dbReference type="ARBA" id="ARBA00023136"/>
    </source>
</evidence>
<dbReference type="Gene3D" id="2.70.150.10">
    <property type="entry name" value="Calcium-transporting ATPase, cytoplasmic transduction domain A"/>
    <property type="match status" value="1"/>
</dbReference>
<dbReference type="InterPro" id="IPR059000">
    <property type="entry name" value="ATPase_P-type_domA"/>
</dbReference>
<evidence type="ECO:0000259" key="16">
    <source>
        <dbReference type="Pfam" id="PF00122"/>
    </source>
</evidence>
<evidence type="ECO:0000256" key="11">
    <source>
        <dbReference type="ARBA" id="ARBA00022989"/>
    </source>
</evidence>
<dbReference type="GO" id="GO:0005886">
    <property type="term" value="C:plasma membrane"/>
    <property type="evidence" value="ECO:0007669"/>
    <property type="project" value="TreeGrafter"/>
</dbReference>